<dbReference type="RefSeq" id="XP_017863837.1">
    <property type="nucleotide sequence ID" value="XM_018008348.1"/>
</dbReference>
<proteinExistence type="predicted"/>
<accession>A0ABM1P9F1</accession>
<reference evidence="2" key="2">
    <citation type="journal article" date="2016" name="G3 (Bethesda)">
        <title>Genome Evolution in Three Species of Cactophilic Drosophila.</title>
        <authorList>
            <person name="Sanchez-Flores A."/>
            <person name="Penazola F."/>
            <person name="Carpinteyro-Ponce J."/>
            <person name="Nazario-Yepiz N."/>
            <person name="Abreu-Goodger C."/>
            <person name="Machado C.A."/>
            <person name="Markow T.A."/>
        </authorList>
    </citation>
    <scope>NUCLEOTIDE SEQUENCE [LARGE SCALE GENOMIC DNA]</scope>
</reference>
<dbReference type="Proteomes" id="UP000694904">
    <property type="component" value="Chromosome 4"/>
</dbReference>
<feature type="compositionally biased region" description="Acidic residues" evidence="1">
    <location>
        <begin position="207"/>
        <end position="235"/>
    </location>
</feature>
<feature type="compositionally biased region" description="Basic and acidic residues" evidence="1">
    <location>
        <begin position="189"/>
        <end position="206"/>
    </location>
</feature>
<protein>
    <submittedName>
        <fullName evidence="3">Uncharacterized protein LOC108614295 isoform X1</fullName>
    </submittedName>
</protein>
<evidence type="ECO:0000313" key="2">
    <source>
        <dbReference type="Proteomes" id="UP000694904"/>
    </source>
</evidence>
<feature type="region of interest" description="Disordered" evidence="1">
    <location>
        <begin position="164"/>
        <end position="236"/>
    </location>
</feature>
<reference evidence="2" key="1">
    <citation type="journal article" date="1997" name="Nucleic Acids Res.">
        <title>tRNAscan-SE: a program for improved detection of transfer RNA genes in genomic sequence.</title>
        <authorList>
            <person name="Lowe T.M."/>
            <person name="Eddy S.R."/>
        </authorList>
    </citation>
    <scope>NUCLEOTIDE SEQUENCE [LARGE SCALE GENOMIC DNA]</scope>
</reference>
<keyword evidence="2" id="KW-1185">Reference proteome</keyword>
<gene>
    <name evidence="3" type="primary">LOC108614295</name>
</gene>
<feature type="region of interest" description="Disordered" evidence="1">
    <location>
        <begin position="558"/>
        <end position="588"/>
    </location>
</feature>
<organism evidence="2 3">
    <name type="scientific">Drosophila arizonae</name>
    <name type="common">Fruit fly</name>
    <dbReference type="NCBI Taxonomy" id="7263"/>
    <lineage>
        <taxon>Eukaryota</taxon>
        <taxon>Metazoa</taxon>
        <taxon>Ecdysozoa</taxon>
        <taxon>Arthropoda</taxon>
        <taxon>Hexapoda</taxon>
        <taxon>Insecta</taxon>
        <taxon>Pterygota</taxon>
        <taxon>Neoptera</taxon>
        <taxon>Endopterygota</taxon>
        <taxon>Diptera</taxon>
        <taxon>Brachycera</taxon>
        <taxon>Muscomorpha</taxon>
        <taxon>Ephydroidea</taxon>
        <taxon>Drosophilidae</taxon>
        <taxon>Drosophila</taxon>
    </lineage>
</organism>
<feature type="compositionally biased region" description="Polar residues" evidence="1">
    <location>
        <begin position="172"/>
        <end position="188"/>
    </location>
</feature>
<dbReference type="GeneID" id="108614295"/>
<evidence type="ECO:0000256" key="1">
    <source>
        <dbReference type="SAM" id="MobiDB-lite"/>
    </source>
</evidence>
<sequence length="610" mass="68649">MRRNVSRSQARSRSPMWYNAAAHYALKGCLAANPLTANQSRDPLRCMAGQTNQFLSPQYPSRNRSSSPQRRRLLSSSTRNVFLAPRTRPQTKFRTEAPYVVDMQRPIHNYEALEISRSFCTNGNEQELAKNQEEKLQNVASLERSGSRDMLTSDALPLIMVDAQVKRRKPSKTTQSVKKMRSSKASITSKERDELEQQTKLTKNDVEPEVAEAEEAEPEEAEAEEAEAEEAEADAEAAGVIEYKAETQTETEVEPDATTAQDPLVNNLDFSQTLKCECPGFHDPKSPVNVREEIGNEMSVVAACELTEEKYICFDSADMNQRNLEELDLEQSSFWRPAPTFYMSSFMSPGQLGKTSCINANQPTNCGCQQCQTQSNSRMNSGCPCSNCGWSRPACMPQQHNGYAGPQMQPSSCCNMTGHQRPSVPVLHQVPVQSNPAGLTEMLAQQLQTQMKQAQAHIDQVQMQLNKVCATKRMWALPHTTNDREQDACCTSKANQIDRNPPLLADIEETPPRHSVPCVRQPPVLAFGFYAMNDENKPCTPYFNAAGLAQHQRIYTPQQNPMPFSQQQQFPPLQQQQQSQLPGNQHRQPCCRQRYAKMRFMMPRCWPGGQ</sequence>
<feature type="compositionally biased region" description="Low complexity" evidence="1">
    <location>
        <begin position="56"/>
        <end position="79"/>
    </location>
</feature>
<feature type="compositionally biased region" description="Low complexity" evidence="1">
    <location>
        <begin position="558"/>
        <end position="585"/>
    </location>
</feature>
<feature type="region of interest" description="Disordered" evidence="1">
    <location>
        <begin position="51"/>
        <end position="79"/>
    </location>
</feature>
<evidence type="ECO:0000313" key="3">
    <source>
        <dbReference type="RefSeq" id="XP_017863837.1"/>
    </source>
</evidence>
<reference evidence="3" key="3">
    <citation type="submission" date="2025-08" db="UniProtKB">
        <authorList>
            <consortium name="RefSeq"/>
        </authorList>
    </citation>
    <scope>IDENTIFICATION</scope>
    <source>
        <tissue evidence="3">Whole organism</tissue>
    </source>
</reference>
<name>A0ABM1P9F1_DROAR</name>